<sequence length="387" mass="42267">MQAQKHRTAVHIDPFKPAEGQKGLMNRWHPDIPAFCSVKPGEVFNVECHDWVGGQIGNNDSSDDIKIHNLSGPIAVEGAKTGDVLVVDILDVTPFPDMQWGYTGIFESIYATSRHIPGVRFAGIPHPGLIGTMPSQELLDKWNKREGELIAANEGCCPEVALPPTAKGAYVGQDLPDKVREKVYKEGARTIPGREHGGNVDIKNLSRGSRCYFPVYVDGANLAVGDLHFSQGDGELSFCGAIEMTSIIKDGVKKLGLRQPIFLPSPIDPKYHEQIIFQGVSVDVHGDGKQYSMDATVAYKQAALNCFDYLNRLGYSREQAYLLCSAAPVEAHVGAIVDVPNACVTMGLPRAIFDRDILPTEDGLEKRDYGQAAIRSDGVRCKQPNLK</sequence>
<dbReference type="Gene3D" id="2.60.120.580">
    <property type="entry name" value="Acetamidase/Formamidase-like domains"/>
    <property type="match status" value="1"/>
</dbReference>
<keyword evidence="2" id="KW-1185">Reference proteome</keyword>
<dbReference type="Proteomes" id="UP000006757">
    <property type="component" value="Unassembled WGS sequence"/>
</dbReference>
<dbReference type="HOGENOM" id="CLU_032013_0_1_1"/>
<evidence type="ECO:0008006" key="3">
    <source>
        <dbReference type="Google" id="ProtNLM"/>
    </source>
</evidence>
<evidence type="ECO:0000313" key="2">
    <source>
        <dbReference type="Proteomes" id="UP000006757"/>
    </source>
</evidence>
<dbReference type="AlphaFoldDB" id="K1W7E1"/>
<dbReference type="FunCoup" id="K1W7E1">
    <property type="interactions" value="117"/>
</dbReference>
<comment type="caution">
    <text evidence="1">The sequence shown here is derived from an EMBL/GenBank/DDBJ whole genome shotgun (WGS) entry which is preliminary data.</text>
</comment>
<dbReference type="OrthoDB" id="9975579at2759"/>
<proteinExistence type="predicted"/>
<dbReference type="EMBL" id="AMBO01000407">
    <property type="protein sequence ID" value="EKC97588.1"/>
    <property type="molecule type" value="Genomic_DNA"/>
</dbReference>
<dbReference type="GO" id="GO:0016811">
    <property type="term" value="F:hydrolase activity, acting on carbon-nitrogen (but not peptide) bonds, in linear amides"/>
    <property type="evidence" value="ECO:0007669"/>
    <property type="project" value="InterPro"/>
</dbReference>
<dbReference type="InParanoid" id="K1W7E1"/>
<dbReference type="STRING" id="1220162.K1W7E1"/>
<dbReference type="Pfam" id="PF03069">
    <property type="entry name" value="FmdA_AmdA"/>
    <property type="match status" value="1"/>
</dbReference>
<dbReference type="PANTHER" id="PTHR31891">
    <property type="entry name" value="FORMAMIDASE C869.04-RELATED"/>
    <property type="match status" value="1"/>
</dbReference>
<dbReference type="InterPro" id="IPR004304">
    <property type="entry name" value="FmdA_AmdA"/>
</dbReference>
<dbReference type="Gene3D" id="3.10.28.20">
    <property type="entry name" value="Acetamidase/Formamidase-like domains"/>
    <property type="match status" value="1"/>
</dbReference>
<dbReference type="SUPFAM" id="SSF141130">
    <property type="entry name" value="Acetamidase/Formamidase-like"/>
    <property type="match status" value="1"/>
</dbReference>
<organism evidence="1 2">
    <name type="scientific">Trichosporon asahii var. asahii (strain CBS 8904)</name>
    <name type="common">Yeast</name>
    <dbReference type="NCBI Taxonomy" id="1220162"/>
    <lineage>
        <taxon>Eukaryota</taxon>
        <taxon>Fungi</taxon>
        <taxon>Dikarya</taxon>
        <taxon>Basidiomycota</taxon>
        <taxon>Agaricomycotina</taxon>
        <taxon>Tremellomycetes</taxon>
        <taxon>Trichosporonales</taxon>
        <taxon>Trichosporonaceae</taxon>
        <taxon>Trichosporon</taxon>
    </lineage>
</organism>
<dbReference type="OMA" id="ATWNKRE"/>
<reference evidence="1 2" key="1">
    <citation type="journal article" date="2012" name="Eukaryot. Cell">
        <title>Genome sequence of the Trichosporon asahii environmental strain CBS 8904.</title>
        <authorList>
            <person name="Yang R.Y."/>
            <person name="Li H.T."/>
            <person name="Zhu H."/>
            <person name="Zhou G.P."/>
            <person name="Wang M."/>
            <person name="Wang L."/>
        </authorList>
    </citation>
    <scope>NUCLEOTIDE SEQUENCE [LARGE SCALE GENOMIC DNA]</scope>
    <source>
        <strain evidence="1 2">CBS 8904</strain>
    </source>
</reference>
<accession>K1W7E1</accession>
<protein>
    <recommendedName>
        <fullName evidence="3">Formamidase</fullName>
    </recommendedName>
</protein>
<name>K1W7E1_TRIAC</name>
<evidence type="ECO:0000313" key="1">
    <source>
        <dbReference type="EMBL" id="EKC97588.1"/>
    </source>
</evidence>
<dbReference type="PANTHER" id="PTHR31891:SF1">
    <property type="entry name" value="FORMAMIDASE C869.04-RELATED"/>
    <property type="match status" value="1"/>
</dbReference>
<gene>
    <name evidence="1" type="ORF">A1Q2_08126</name>
</gene>
<dbReference type="eggNOG" id="ENOG502QRMK">
    <property type="taxonomic scope" value="Eukaryota"/>
</dbReference>